<dbReference type="RefSeq" id="WP_190931490.1">
    <property type="nucleotide sequence ID" value="NZ_JACXJA010000048.1"/>
</dbReference>
<evidence type="ECO:0000313" key="4">
    <source>
        <dbReference type="Proteomes" id="UP000639396"/>
    </source>
</evidence>
<dbReference type="SUPFAM" id="SSF53474">
    <property type="entry name" value="alpha/beta-Hydrolases"/>
    <property type="match status" value="1"/>
</dbReference>
<evidence type="ECO:0000256" key="1">
    <source>
        <dbReference type="ARBA" id="ARBA00022801"/>
    </source>
</evidence>
<dbReference type="InterPro" id="IPR029058">
    <property type="entry name" value="AB_hydrolase_fold"/>
</dbReference>
<organism evidence="3 4">
    <name type="scientific">Paenibacillus oceani</name>
    <dbReference type="NCBI Taxonomy" id="2772510"/>
    <lineage>
        <taxon>Bacteria</taxon>
        <taxon>Bacillati</taxon>
        <taxon>Bacillota</taxon>
        <taxon>Bacilli</taxon>
        <taxon>Bacillales</taxon>
        <taxon>Paenibacillaceae</taxon>
        <taxon>Paenibacillus</taxon>
    </lineage>
</organism>
<feature type="domain" description="BD-FAE-like" evidence="2">
    <location>
        <begin position="32"/>
        <end position="219"/>
    </location>
</feature>
<evidence type="ECO:0000313" key="3">
    <source>
        <dbReference type="EMBL" id="MBD2865870.1"/>
    </source>
</evidence>
<proteinExistence type="predicted"/>
<dbReference type="PANTHER" id="PTHR48081:SF6">
    <property type="entry name" value="PEPTIDASE S9 PROLYL OLIGOPEPTIDASE CATALYTIC DOMAIN-CONTAINING PROTEIN"/>
    <property type="match status" value="1"/>
</dbReference>
<evidence type="ECO:0000259" key="2">
    <source>
        <dbReference type="Pfam" id="PF20434"/>
    </source>
</evidence>
<protein>
    <submittedName>
        <fullName evidence="3">Alpha/beta hydrolase</fullName>
    </submittedName>
</protein>
<dbReference type="InterPro" id="IPR049492">
    <property type="entry name" value="BD-FAE-like_dom"/>
</dbReference>
<keyword evidence="4" id="KW-1185">Reference proteome</keyword>
<dbReference type="Pfam" id="PF20434">
    <property type="entry name" value="BD-FAE"/>
    <property type="match status" value="1"/>
</dbReference>
<dbReference type="EMBL" id="JACXJA010000048">
    <property type="protein sequence ID" value="MBD2865870.1"/>
    <property type="molecule type" value="Genomic_DNA"/>
</dbReference>
<sequence>MTIELWPEGAPYRAGETEEDYPRLIAFPVSGSNKPVGCVIVCPGGGYARRADHEGEPIARWLNSLGIAAFVLHYRVAPYRHPVQLGDCRRAIRWVRSHAEEYGIDPDKIGILGFSAGGHAAAMAGVHHEPGDPGAADPIERVGSRPDALVLCYPVISFVQSYHQGSMNNLLGPEPSQELRELMSGELAVNSETPPTFLWHTANDGAVPVENSLMFAASLSRHKIPFDLHVYESGRHGLGLAETHPEAYAWTLECANWLRKQGFAPEAASEA</sequence>
<gene>
    <name evidence="3" type="ORF">IDH45_28195</name>
</gene>
<keyword evidence="1 3" id="KW-0378">Hydrolase</keyword>
<dbReference type="Gene3D" id="3.40.50.1820">
    <property type="entry name" value="alpha/beta hydrolase"/>
    <property type="match status" value="1"/>
</dbReference>
<dbReference type="GO" id="GO:0016787">
    <property type="term" value="F:hydrolase activity"/>
    <property type="evidence" value="ECO:0007669"/>
    <property type="project" value="UniProtKB-KW"/>
</dbReference>
<comment type="caution">
    <text evidence="3">The sequence shown here is derived from an EMBL/GenBank/DDBJ whole genome shotgun (WGS) entry which is preliminary data.</text>
</comment>
<dbReference type="AlphaFoldDB" id="A0A927CHJ8"/>
<dbReference type="InterPro" id="IPR050300">
    <property type="entry name" value="GDXG_lipolytic_enzyme"/>
</dbReference>
<name>A0A927CHJ8_9BACL</name>
<reference evidence="3" key="1">
    <citation type="submission" date="2020-09" db="EMBL/GenBank/DDBJ databases">
        <title>A novel bacterium of genus Paenibacillus, isolated from South China Sea.</title>
        <authorList>
            <person name="Huang H."/>
            <person name="Mo K."/>
            <person name="Hu Y."/>
        </authorList>
    </citation>
    <scope>NUCLEOTIDE SEQUENCE</scope>
    <source>
        <strain evidence="3">IB182363</strain>
    </source>
</reference>
<dbReference type="Proteomes" id="UP000639396">
    <property type="component" value="Unassembled WGS sequence"/>
</dbReference>
<accession>A0A927CHJ8</accession>
<dbReference type="PANTHER" id="PTHR48081">
    <property type="entry name" value="AB HYDROLASE SUPERFAMILY PROTEIN C4A8.06C"/>
    <property type="match status" value="1"/>
</dbReference>